<sequence>MSTDNIISYKKLLFEQYMNSKSINDQTDALNILLNYSGRANDIIEAARIIN</sequence>
<dbReference type="Proteomes" id="UP000008718">
    <property type="component" value="Chromosome"/>
</dbReference>
<gene>
    <name evidence="1" type="ordered locus">Palpr_1693</name>
</gene>
<reference evidence="1 2" key="2">
    <citation type="journal article" date="2011" name="Stand. Genomic Sci.">
        <title>Complete genome sequence of Paludibacter propionicigenes type strain (WB4).</title>
        <authorList>
            <person name="Gronow S."/>
            <person name="Munk C."/>
            <person name="Lapidus A."/>
            <person name="Nolan M."/>
            <person name="Lucas S."/>
            <person name="Hammon N."/>
            <person name="Deshpande S."/>
            <person name="Cheng J.F."/>
            <person name="Tapia R."/>
            <person name="Han C."/>
            <person name="Goodwin L."/>
            <person name="Pitluck S."/>
            <person name="Liolios K."/>
            <person name="Ivanova N."/>
            <person name="Mavromatis K."/>
            <person name="Mikhailova N."/>
            <person name="Pati A."/>
            <person name="Chen A."/>
            <person name="Palaniappan K."/>
            <person name="Land M."/>
            <person name="Hauser L."/>
            <person name="Chang Y.J."/>
            <person name="Jeffries C.D."/>
            <person name="Brambilla E."/>
            <person name="Rohde M."/>
            <person name="Goker M."/>
            <person name="Detter J.C."/>
            <person name="Woyke T."/>
            <person name="Bristow J."/>
            <person name="Eisen J.A."/>
            <person name="Markowitz V."/>
            <person name="Hugenholtz P."/>
            <person name="Kyrpides N.C."/>
            <person name="Klenk H.P."/>
        </authorList>
    </citation>
    <scope>NUCLEOTIDE SEQUENCE [LARGE SCALE GENOMIC DNA]</scope>
    <source>
        <strain evidence="2">DSM 17365 / JCM 13257 / WB4</strain>
    </source>
</reference>
<accession>E4T540</accession>
<dbReference type="HOGENOM" id="CLU_3101751_0_0_10"/>
<dbReference type="AlphaFoldDB" id="E4T540"/>
<dbReference type="KEGG" id="ppn:Palpr_1693"/>
<keyword evidence="2" id="KW-1185">Reference proteome</keyword>
<evidence type="ECO:0000313" key="1">
    <source>
        <dbReference type="EMBL" id="ADQ79834.1"/>
    </source>
</evidence>
<proteinExistence type="predicted"/>
<dbReference type="EMBL" id="CP002345">
    <property type="protein sequence ID" value="ADQ79834.1"/>
    <property type="molecule type" value="Genomic_DNA"/>
</dbReference>
<protein>
    <submittedName>
        <fullName evidence="1">Uncharacterized protein</fullName>
    </submittedName>
</protein>
<evidence type="ECO:0000313" key="2">
    <source>
        <dbReference type="Proteomes" id="UP000008718"/>
    </source>
</evidence>
<dbReference type="STRING" id="694427.Palpr_1693"/>
<name>E4T540_PALPW</name>
<reference key="1">
    <citation type="submission" date="2010-11" db="EMBL/GenBank/DDBJ databases">
        <title>The complete genome of Paludibacter propionicigenes DSM 17365.</title>
        <authorList>
            <consortium name="US DOE Joint Genome Institute (JGI-PGF)"/>
            <person name="Lucas S."/>
            <person name="Copeland A."/>
            <person name="Lapidus A."/>
            <person name="Bruce D."/>
            <person name="Goodwin L."/>
            <person name="Pitluck S."/>
            <person name="Kyrpides N."/>
            <person name="Mavromatis K."/>
            <person name="Ivanova N."/>
            <person name="Munk A.C."/>
            <person name="Brettin T."/>
            <person name="Detter J.C."/>
            <person name="Han C."/>
            <person name="Tapia R."/>
            <person name="Land M."/>
            <person name="Hauser L."/>
            <person name="Markowitz V."/>
            <person name="Cheng J.-F."/>
            <person name="Hugenholtz P."/>
            <person name="Woyke T."/>
            <person name="Wu D."/>
            <person name="Gronow S."/>
            <person name="Wellnitz S."/>
            <person name="Brambilla E."/>
            <person name="Klenk H.-P."/>
            <person name="Eisen J.A."/>
        </authorList>
    </citation>
    <scope>NUCLEOTIDE SEQUENCE</scope>
    <source>
        <strain>WB4</strain>
    </source>
</reference>
<organism evidence="1 2">
    <name type="scientific">Paludibacter propionicigenes (strain DSM 17365 / JCM 13257 / WB4)</name>
    <dbReference type="NCBI Taxonomy" id="694427"/>
    <lineage>
        <taxon>Bacteria</taxon>
        <taxon>Pseudomonadati</taxon>
        <taxon>Bacteroidota</taxon>
        <taxon>Bacteroidia</taxon>
        <taxon>Bacteroidales</taxon>
        <taxon>Paludibacteraceae</taxon>
        <taxon>Paludibacter</taxon>
    </lineage>
</organism>